<evidence type="ECO:0000256" key="3">
    <source>
        <dbReference type="ARBA" id="ARBA00020170"/>
    </source>
</evidence>
<evidence type="ECO:0000313" key="14">
    <source>
        <dbReference type="Proteomes" id="UP001204015"/>
    </source>
</evidence>
<keyword evidence="9 10" id="KW-0227">DNA damage</keyword>
<feature type="compositionally biased region" description="Polar residues" evidence="11">
    <location>
        <begin position="370"/>
        <end position="379"/>
    </location>
</feature>
<proteinExistence type="inferred from homology"/>
<feature type="domain" description="RecF/RecN/SMC N-terminal" evidence="12">
    <location>
        <begin position="3"/>
        <end position="360"/>
    </location>
</feature>
<dbReference type="InterPro" id="IPR001238">
    <property type="entry name" value="DNA-binding_RecF"/>
</dbReference>
<name>A0ABT1BUA0_9BACT</name>
<keyword evidence="6 9" id="KW-0547">Nucleotide-binding</keyword>
<evidence type="ECO:0000256" key="9">
    <source>
        <dbReference type="HAMAP-Rule" id="MF_00365"/>
    </source>
</evidence>
<evidence type="ECO:0000256" key="7">
    <source>
        <dbReference type="ARBA" id="ARBA00022840"/>
    </source>
</evidence>
<dbReference type="NCBIfam" id="TIGR00611">
    <property type="entry name" value="recf"/>
    <property type="match status" value="1"/>
</dbReference>
<keyword evidence="7 9" id="KW-0067">ATP-binding</keyword>
<comment type="caution">
    <text evidence="13">The sequence shown here is derived from an EMBL/GenBank/DDBJ whole genome shotgun (WGS) entry which is preliminary data.</text>
</comment>
<evidence type="ECO:0000256" key="4">
    <source>
        <dbReference type="ARBA" id="ARBA00022490"/>
    </source>
</evidence>
<dbReference type="InterPro" id="IPR027417">
    <property type="entry name" value="P-loop_NTPase"/>
</dbReference>
<keyword evidence="14" id="KW-1185">Reference proteome</keyword>
<dbReference type="Proteomes" id="UP001204015">
    <property type="component" value="Unassembled WGS sequence"/>
</dbReference>
<protein>
    <recommendedName>
        <fullName evidence="3 9">DNA replication and repair protein RecF</fullName>
    </recommendedName>
</protein>
<dbReference type="InterPro" id="IPR018078">
    <property type="entry name" value="DNA-binding_RecF_CS"/>
</dbReference>
<evidence type="ECO:0000256" key="2">
    <source>
        <dbReference type="ARBA" id="ARBA00008016"/>
    </source>
</evidence>
<evidence type="ECO:0000313" key="13">
    <source>
        <dbReference type="EMBL" id="MCO6024355.1"/>
    </source>
</evidence>
<evidence type="ECO:0000259" key="12">
    <source>
        <dbReference type="Pfam" id="PF02463"/>
    </source>
</evidence>
<organism evidence="13 14">
    <name type="scientific">Segatella cerevisiae</name>
    <dbReference type="NCBI Taxonomy" id="2053716"/>
    <lineage>
        <taxon>Bacteria</taxon>
        <taxon>Pseudomonadati</taxon>
        <taxon>Bacteroidota</taxon>
        <taxon>Bacteroidia</taxon>
        <taxon>Bacteroidales</taxon>
        <taxon>Prevotellaceae</taxon>
        <taxon>Segatella</taxon>
    </lineage>
</organism>
<dbReference type="EMBL" id="JAMXLY010000001">
    <property type="protein sequence ID" value="MCO6024355.1"/>
    <property type="molecule type" value="Genomic_DNA"/>
</dbReference>
<evidence type="ECO:0000256" key="1">
    <source>
        <dbReference type="ARBA" id="ARBA00004496"/>
    </source>
</evidence>
<keyword evidence="9 10" id="KW-0234">DNA repair</keyword>
<comment type="function">
    <text evidence="9 10">The RecF protein is involved in DNA metabolism; it is required for DNA replication and normal SOS inducibility. RecF binds preferentially to single-stranded, linear DNA. It also seems to bind ATP.</text>
</comment>
<dbReference type="SUPFAM" id="SSF52540">
    <property type="entry name" value="P-loop containing nucleoside triphosphate hydrolases"/>
    <property type="match status" value="1"/>
</dbReference>
<comment type="similarity">
    <text evidence="2 9 10">Belongs to the RecF family.</text>
</comment>
<reference evidence="13 14" key="1">
    <citation type="submission" date="2022-06" db="EMBL/GenBank/DDBJ databases">
        <title>A taxonomic note on the genus Prevotella: Description of four novel genera and emended description of the genera Hallella and Xylanibacter.</title>
        <authorList>
            <person name="Hitch T.C.A."/>
        </authorList>
    </citation>
    <scope>NUCLEOTIDE SEQUENCE [LARGE SCALE GENOMIC DNA]</scope>
    <source>
        <strain evidence="13 14">DSM 100619</strain>
    </source>
</reference>
<dbReference type="RefSeq" id="WP_252759711.1">
    <property type="nucleotide sequence ID" value="NZ_JAMXLY010000001.1"/>
</dbReference>
<feature type="binding site" evidence="9">
    <location>
        <begin position="30"/>
        <end position="37"/>
    </location>
    <ligand>
        <name>ATP</name>
        <dbReference type="ChEBI" id="CHEBI:30616"/>
    </ligand>
</feature>
<gene>
    <name evidence="9" type="primary">recF</name>
    <name evidence="13" type="ORF">NG821_00595</name>
</gene>
<evidence type="ECO:0000256" key="8">
    <source>
        <dbReference type="ARBA" id="ARBA00023125"/>
    </source>
</evidence>
<dbReference type="PROSITE" id="PS00618">
    <property type="entry name" value="RECF_2"/>
    <property type="match status" value="1"/>
</dbReference>
<dbReference type="HAMAP" id="MF_00365">
    <property type="entry name" value="RecF"/>
    <property type="match status" value="1"/>
</dbReference>
<evidence type="ECO:0000256" key="5">
    <source>
        <dbReference type="ARBA" id="ARBA00022705"/>
    </source>
</evidence>
<dbReference type="PANTHER" id="PTHR32182:SF0">
    <property type="entry name" value="DNA REPLICATION AND REPAIR PROTEIN RECF"/>
    <property type="match status" value="1"/>
</dbReference>
<feature type="region of interest" description="Disordered" evidence="11">
    <location>
        <begin position="369"/>
        <end position="388"/>
    </location>
</feature>
<evidence type="ECO:0000256" key="10">
    <source>
        <dbReference type="RuleBase" id="RU000578"/>
    </source>
</evidence>
<keyword evidence="9 10" id="KW-0742">SOS response</keyword>
<evidence type="ECO:0000256" key="11">
    <source>
        <dbReference type="SAM" id="MobiDB-lite"/>
    </source>
</evidence>
<dbReference type="Gene3D" id="3.40.50.300">
    <property type="entry name" value="P-loop containing nucleotide triphosphate hydrolases"/>
    <property type="match status" value="1"/>
</dbReference>
<dbReference type="InterPro" id="IPR003395">
    <property type="entry name" value="RecF/RecN/SMC_N"/>
</dbReference>
<dbReference type="Gene3D" id="1.20.1050.90">
    <property type="entry name" value="RecF/RecN/SMC, N-terminal domain"/>
    <property type="match status" value="1"/>
</dbReference>
<dbReference type="InterPro" id="IPR042174">
    <property type="entry name" value="RecF_2"/>
</dbReference>
<comment type="subcellular location">
    <subcellularLocation>
        <location evidence="1 9 10">Cytoplasm</location>
    </subcellularLocation>
</comment>
<dbReference type="PROSITE" id="PS00617">
    <property type="entry name" value="RECF_1"/>
    <property type="match status" value="1"/>
</dbReference>
<dbReference type="PANTHER" id="PTHR32182">
    <property type="entry name" value="DNA REPLICATION AND REPAIR PROTEIN RECF"/>
    <property type="match status" value="1"/>
</dbReference>
<accession>A0ABT1BUA0</accession>
<keyword evidence="8 9" id="KW-0238">DNA-binding</keyword>
<keyword evidence="4 9" id="KW-0963">Cytoplasm</keyword>
<keyword evidence="5 9" id="KW-0235">DNA replication</keyword>
<dbReference type="Pfam" id="PF02463">
    <property type="entry name" value="SMC_N"/>
    <property type="match status" value="1"/>
</dbReference>
<sequence>MTLNRISIVNFKNIAAVDLDLSPKMNCFIGLNGAGKTNFLDAVYYLSFCHSISGTPDVQLVEHDKDFFMIEGKYGSADDAHEVISCSVKKGHKKHFKRNGKDYKRLSQHIGLIPLILISPSDISFVIGGGEERRKFMDVAISQYDHIYLDALLRYNKALQQRNASLKGESEPDAMLMDILEEEMAQQGNILFEKRQDFIQALIPVFQRIYCDISNQQEEVSLRYLSHASEGNLLELLRSGRDKDRIVGHSLHGIHRDDLEMLIGGYPLKREGSQGQLKSFVLSLKLAQFDFLRHRTNESMPLLLLDDIFDKLDAFRVKKIVQLVSGNHFGQIFITDTNRDHLDSILRQVDGDYRIFSVKDGEISERMGNSVISDESNSRPVVENKLNE</sequence>
<evidence type="ECO:0000256" key="6">
    <source>
        <dbReference type="ARBA" id="ARBA00022741"/>
    </source>
</evidence>